<dbReference type="InterPro" id="IPR036779">
    <property type="entry name" value="LysM_dom_sf"/>
</dbReference>
<proteinExistence type="predicted"/>
<name>A0A2H0U9U7_9BACT</name>
<dbReference type="InterPro" id="IPR018392">
    <property type="entry name" value="LysM"/>
</dbReference>
<evidence type="ECO:0000313" key="4">
    <source>
        <dbReference type="Proteomes" id="UP000231379"/>
    </source>
</evidence>
<dbReference type="Gene3D" id="2.70.70.10">
    <property type="entry name" value="Glucose Permease (Domain IIA)"/>
    <property type="match status" value="1"/>
</dbReference>
<dbReference type="InterPro" id="IPR011055">
    <property type="entry name" value="Dup_hybrid_motif"/>
</dbReference>
<dbReference type="Proteomes" id="UP000231379">
    <property type="component" value="Unassembled WGS sequence"/>
</dbReference>
<accession>A0A2H0U9U7</accession>
<gene>
    <name evidence="3" type="ORF">COU20_01970</name>
</gene>
<dbReference type="PROSITE" id="PS51782">
    <property type="entry name" value="LYSM"/>
    <property type="match status" value="2"/>
</dbReference>
<dbReference type="Pfam" id="PF01551">
    <property type="entry name" value="Peptidase_M23"/>
    <property type="match status" value="1"/>
</dbReference>
<feature type="compositionally biased region" description="Low complexity" evidence="1">
    <location>
        <begin position="197"/>
        <end position="217"/>
    </location>
</feature>
<dbReference type="PANTHER" id="PTHR21666:SF270">
    <property type="entry name" value="MUREIN HYDROLASE ACTIVATOR ENVC"/>
    <property type="match status" value="1"/>
</dbReference>
<organism evidence="3 4">
    <name type="scientific">Candidatus Kaiserbacteria bacterium CG10_big_fil_rev_8_21_14_0_10_59_10</name>
    <dbReference type="NCBI Taxonomy" id="1974612"/>
    <lineage>
        <taxon>Bacteria</taxon>
        <taxon>Candidatus Kaiseribacteriota</taxon>
    </lineage>
</organism>
<dbReference type="Pfam" id="PF01476">
    <property type="entry name" value="LysM"/>
    <property type="match status" value="2"/>
</dbReference>
<comment type="caution">
    <text evidence="3">The sequence shown here is derived from an EMBL/GenBank/DDBJ whole genome shotgun (WGS) entry which is preliminary data.</text>
</comment>
<dbReference type="Gene3D" id="3.10.350.10">
    <property type="entry name" value="LysM domain"/>
    <property type="match status" value="2"/>
</dbReference>
<dbReference type="GO" id="GO:0004222">
    <property type="term" value="F:metalloendopeptidase activity"/>
    <property type="evidence" value="ECO:0007669"/>
    <property type="project" value="TreeGrafter"/>
</dbReference>
<dbReference type="SMART" id="SM00257">
    <property type="entry name" value="LysM"/>
    <property type="match status" value="2"/>
</dbReference>
<feature type="domain" description="LysM" evidence="2">
    <location>
        <begin position="91"/>
        <end position="135"/>
    </location>
</feature>
<evidence type="ECO:0000259" key="2">
    <source>
        <dbReference type="PROSITE" id="PS51782"/>
    </source>
</evidence>
<reference evidence="4" key="1">
    <citation type="submission" date="2017-09" db="EMBL/GenBank/DDBJ databases">
        <title>Depth-based differentiation of microbial function through sediment-hosted aquifers and enrichment of novel symbionts in the deep terrestrial subsurface.</title>
        <authorList>
            <person name="Probst A.J."/>
            <person name="Ladd B."/>
            <person name="Jarett J.K."/>
            <person name="Geller-Mcgrath D.E."/>
            <person name="Sieber C.M.K."/>
            <person name="Emerson J.B."/>
            <person name="Anantharaman K."/>
            <person name="Thomas B.C."/>
            <person name="Malmstrom R."/>
            <person name="Stieglmeier M."/>
            <person name="Klingl A."/>
            <person name="Woyke T."/>
            <person name="Ryan C.M."/>
            <person name="Banfield J.F."/>
        </authorList>
    </citation>
    <scope>NUCLEOTIDE SEQUENCE [LARGE SCALE GENOMIC DNA]</scope>
</reference>
<feature type="domain" description="LysM" evidence="2">
    <location>
        <begin position="141"/>
        <end position="184"/>
    </location>
</feature>
<evidence type="ECO:0000313" key="3">
    <source>
        <dbReference type="EMBL" id="PIR82545.1"/>
    </source>
</evidence>
<dbReference type="AlphaFoldDB" id="A0A2H0U9U7"/>
<dbReference type="InterPro" id="IPR016047">
    <property type="entry name" value="M23ase_b-sheet_dom"/>
</dbReference>
<dbReference type="CDD" id="cd12797">
    <property type="entry name" value="M23_peptidase"/>
    <property type="match status" value="1"/>
</dbReference>
<evidence type="ECO:0000256" key="1">
    <source>
        <dbReference type="SAM" id="MobiDB-lite"/>
    </source>
</evidence>
<dbReference type="SUPFAM" id="SSF51261">
    <property type="entry name" value="Duplicated hybrid motif"/>
    <property type="match status" value="1"/>
</dbReference>
<sequence>MVGSVLPSITEASILSKLATLLPSAKADTESVAAVNLQTITLPTPAYNLDPNPSKGGGDITIVDGTALLPEEGPAGTMADIVVKPKNSTISIYVVREGDTLSGIAELFGVSANTIRWANNIPTSGMIRVGQTLTILPITGVQYTVKKGDTLSSIAKVYGGEAEEIAQFNGLEMTALAVGSTIIIPDGTLALAPSPAPRAARSSTARSSTASAPSSTPAQAGYYIRPLSGGTRTQGIHGYNAVDIAAPAGTPIMASAPGDVIVARSSGWNGGYGQYVVVRHGNGTQTLYAHASSVIVGVGQYVVQGQVIGYVGSTGQSTGPHLHFEIRGGPRNPF</sequence>
<feature type="region of interest" description="Disordered" evidence="1">
    <location>
        <begin position="194"/>
        <end position="217"/>
    </location>
</feature>
<dbReference type="PANTHER" id="PTHR21666">
    <property type="entry name" value="PEPTIDASE-RELATED"/>
    <property type="match status" value="1"/>
</dbReference>
<dbReference type="CDD" id="cd00118">
    <property type="entry name" value="LysM"/>
    <property type="match status" value="2"/>
</dbReference>
<dbReference type="InterPro" id="IPR050570">
    <property type="entry name" value="Cell_wall_metabolism_enzyme"/>
</dbReference>
<protein>
    <recommendedName>
        <fullName evidence="2">LysM domain-containing protein</fullName>
    </recommendedName>
</protein>
<dbReference type="EMBL" id="PFBM01000012">
    <property type="protein sequence ID" value="PIR82545.1"/>
    <property type="molecule type" value="Genomic_DNA"/>
</dbReference>